<dbReference type="Gene3D" id="3.30.559.30">
    <property type="entry name" value="Nonribosomal peptide synthetase, condensation domain"/>
    <property type="match status" value="1"/>
</dbReference>
<dbReference type="OrthoDB" id="4502784at2"/>
<dbReference type="EMBL" id="QNRE01000014">
    <property type="protein sequence ID" value="RBO85597.1"/>
    <property type="molecule type" value="Genomic_DNA"/>
</dbReference>
<dbReference type="Gene3D" id="3.30.559.10">
    <property type="entry name" value="Chloramphenicol acetyltransferase-like domain"/>
    <property type="match status" value="1"/>
</dbReference>
<dbReference type="AlphaFoldDB" id="A0A366D6D5"/>
<keyword evidence="3" id="KW-1185">Reference proteome</keyword>
<dbReference type="Proteomes" id="UP000252586">
    <property type="component" value="Unassembled WGS sequence"/>
</dbReference>
<dbReference type="SUPFAM" id="SSF52777">
    <property type="entry name" value="CoA-dependent acyltransferases"/>
    <property type="match status" value="2"/>
</dbReference>
<sequence length="430" mass="47000">MSTPVNTETTSAVTELTPSDHTYLHLDTKSRPMHWSMALELAADGPHLSVADVRERVRERSELFDLFRMGIRDGRWREPQVVLAEKVDVERHLTAVEYADGADLRARVAALLETPLPRPEPLWHITMFTPRGDGAQFFLLRVHHAVSDGIAGAAFAALLADGTPEELTEFERFATTPRFRSPEVEPEVLKEAKAAFNEQWAAGRKGRGWPKLTKSGKREYALYSASTRELRRAAKRNGATVHEFLLAAIGRTVSIAPPAASNQAEVIRVTLPVTNDPAFRHTGNAVVVTPLNLLGNETDLARHVDRCRTQLATIDKRRPELTTAAPATAPGLPWAVRRAIAAAGLAHMSPDIHIGINPGFSRIRSVLGKPIAELTPLSPLAGYSLSVTALILGNKTSFGIVIDPAALPAGYTDIFVEHFDRVLREAGTSE</sequence>
<evidence type="ECO:0000313" key="3">
    <source>
        <dbReference type="Proteomes" id="UP000252586"/>
    </source>
</evidence>
<proteinExistence type="predicted"/>
<dbReference type="GO" id="GO:0045017">
    <property type="term" value="P:glycerolipid biosynthetic process"/>
    <property type="evidence" value="ECO:0007669"/>
    <property type="project" value="InterPro"/>
</dbReference>
<feature type="domain" description="O-acyltransferase WSD1-like N-terminal" evidence="1">
    <location>
        <begin position="16"/>
        <end position="179"/>
    </location>
</feature>
<gene>
    <name evidence="2" type="ORF">DFR74_114140</name>
</gene>
<dbReference type="InterPro" id="IPR004255">
    <property type="entry name" value="O-acyltransferase_WSD1_N"/>
</dbReference>
<dbReference type="RefSeq" id="WP_067510587.1">
    <property type="nucleotide sequence ID" value="NZ_CP107943.1"/>
</dbReference>
<evidence type="ECO:0000313" key="2">
    <source>
        <dbReference type="EMBL" id="RBO85597.1"/>
    </source>
</evidence>
<name>A0A366D6D5_9NOCA</name>
<keyword evidence="2" id="KW-0808">Transferase</keyword>
<protein>
    <submittedName>
        <fullName evidence="2">Wax ester synthase-like acyl-CoA acyltransferase family protein</fullName>
    </submittedName>
</protein>
<evidence type="ECO:0000259" key="1">
    <source>
        <dbReference type="Pfam" id="PF03007"/>
    </source>
</evidence>
<dbReference type="InterPro" id="IPR023213">
    <property type="entry name" value="CAT-like_dom_sf"/>
</dbReference>
<dbReference type="Pfam" id="PF03007">
    <property type="entry name" value="WS_DGAT_cat"/>
    <property type="match status" value="1"/>
</dbReference>
<dbReference type="GO" id="GO:0004144">
    <property type="term" value="F:diacylglycerol O-acyltransferase activity"/>
    <property type="evidence" value="ECO:0007669"/>
    <property type="project" value="InterPro"/>
</dbReference>
<reference evidence="2 3" key="1">
    <citation type="submission" date="2018-06" db="EMBL/GenBank/DDBJ databases">
        <title>Genomic Encyclopedia of Type Strains, Phase IV (KMG-IV): sequencing the most valuable type-strain genomes for metagenomic binning, comparative biology and taxonomic classification.</title>
        <authorList>
            <person name="Goeker M."/>
        </authorList>
    </citation>
    <scope>NUCLEOTIDE SEQUENCE [LARGE SCALE GENOMIC DNA]</scope>
    <source>
        <strain evidence="2 3">DSM 44599</strain>
    </source>
</reference>
<keyword evidence="2" id="KW-0012">Acyltransferase</keyword>
<comment type="caution">
    <text evidence="2">The sequence shown here is derived from an EMBL/GenBank/DDBJ whole genome shotgun (WGS) entry which is preliminary data.</text>
</comment>
<accession>A0A366D6D5</accession>
<dbReference type="STRING" id="1210090.GCA_001613185_03848"/>
<organism evidence="2 3">
    <name type="scientific">Nocardia puris</name>
    <dbReference type="NCBI Taxonomy" id="208602"/>
    <lineage>
        <taxon>Bacteria</taxon>
        <taxon>Bacillati</taxon>
        <taxon>Actinomycetota</taxon>
        <taxon>Actinomycetes</taxon>
        <taxon>Mycobacteriales</taxon>
        <taxon>Nocardiaceae</taxon>
        <taxon>Nocardia</taxon>
    </lineage>
</organism>